<reference evidence="1 2" key="1">
    <citation type="journal article" date="2017" name="Viruses">
        <title>Phage Biodiversity in Artisanal Cheese Wheys Reflects the Complexity of the Fermentation Process.</title>
        <authorList>
            <person name="Mahony J."/>
            <person name="Moscarelli A."/>
            <person name="Kelleher P."/>
            <person name="Lugli G.A."/>
            <person name="Ventura M."/>
            <person name="Settanni L."/>
            <person name="van Sinderen D."/>
        </authorList>
    </citation>
    <scope>NUCLEOTIDE SEQUENCE [LARGE SCALE GENOMIC DNA]</scope>
</reference>
<proteinExistence type="predicted"/>
<accession>A0A1W6JJ71</accession>
<evidence type="ECO:0000313" key="2">
    <source>
        <dbReference type="Proteomes" id="UP000221405"/>
    </source>
</evidence>
<evidence type="ECO:0000313" key="1">
    <source>
        <dbReference type="EMBL" id="ARM66279.1"/>
    </source>
</evidence>
<protein>
    <submittedName>
        <fullName evidence="1">Tail tape measure protein</fullName>
    </submittedName>
</protein>
<gene>
    <name evidence="1" type="ORF">AM1_152</name>
</gene>
<dbReference type="EMBL" id="KY554768">
    <property type="protein sequence ID" value="ARM66279.1"/>
    <property type="molecule type" value="Genomic_DNA"/>
</dbReference>
<dbReference type="Proteomes" id="UP000221405">
    <property type="component" value="Segment"/>
</dbReference>
<name>A0A1W6JJ71_9CAUD</name>
<sequence length="81" mass="9308">MLHKKEMVLNKNQTSDILKTVSIVDKTKNQLNDFIKSIQASKSGNSLVVGDMQFNFENYRGDKEGAVRFADEVMDRLKSRR</sequence>
<keyword evidence="2" id="KW-1185">Reference proteome</keyword>
<organism evidence="1 2">
    <name type="scientific">Lactococcus phage AM1</name>
    <dbReference type="NCBI Taxonomy" id="1965467"/>
    <lineage>
        <taxon>Viruses</taxon>
        <taxon>Duplodnaviria</taxon>
        <taxon>Heunggongvirae</taxon>
        <taxon>Uroviricota</taxon>
        <taxon>Caudoviricetes</taxon>
        <taxon>Audreyjarvisvirus</taxon>
        <taxon>Audreyjarvisvirus AM1</taxon>
    </lineage>
</organism>